<dbReference type="EMBL" id="ASPP01023963">
    <property type="protein sequence ID" value="ETO09654.1"/>
    <property type="molecule type" value="Genomic_DNA"/>
</dbReference>
<feature type="compositionally biased region" description="Acidic residues" evidence="1">
    <location>
        <begin position="1"/>
        <end position="33"/>
    </location>
</feature>
<sequence>MVELDYEIVEDELESAKEEEEEEEGDDDEEETKTDDRSQRNKCELPITTIDVANATTDKVYTKDTSDMGIKGDMKTNIEAVAKNSALHSHPTIDSISSVDSKDTHAISNQTTNGNLHESHTKQEPLSSQQHLQHQKEKEKKVEKEEEEEKTNGKQNNKDKLNNYKPNDEKTSQSISITTASDSSKKTLKPKINGPEKKRVWKVLLPNAKRQMLCAKRTLRLKFNKDKTAMNTISRPPSQIEKQIAGKPKNVDPQSTVADKFPYSGPILTTIKPAIPAYPIVIPSYARWFRLDRIHPIEHQALIDIFSGKGMHYHQRYLEIRNFIVNCYRMNPRIYLAADAALVLQIHKFLEEWGIINYQVDPGSIPEFEPPMVDYTHVDTPFGVKRALQPVFATTTTGTGHHEKPSDWSSMKNRENMVASAAVEYAKDMSLSHCQNDTICIFCSLDCTYARYRSKIDNFVIICAECYQNTRYPCIFTPEDFEMELFQIKKEKKSSSSVTNTDEKTSELKPSNKTDHKASIAAWDPLPKHQLLEALRTHRPDWDKFKNNSHFYLH</sequence>
<keyword evidence="4" id="KW-1185">Reference proteome</keyword>
<reference evidence="3 4" key="1">
    <citation type="journal article" date="2013" name="Curr. Biol.">
        <title>The Genome of the Foraminiferan Reticulomyxa filosa.</title>
        <authorList>
            <person name="Glockner G."/>
            <person name="Hulsmann N."/>
            <person name="Schleicher M."/>
            <person name="Noegel A.A."/>
            <person name="Eichinger L."/>
            <person name="Gallinger C."/>
            <person name="Pawlowski J."/>
            <person name="Sierra R."/>
            <person name="Euteneuer U."/>
            <person name="Pillet L."/>
            <person name="Moustafa A."/>
            <person name="Platzer M."/>
            <person name="Groth M."/>
            <person name="Szafranski K."/>
            <person name="Schliwa M."/>
        </authorList>
    </citation>
    <scope>NUCLEOTIDE SEQUENCE [LARGE SCALE GENOMIC DNA]</scope>
</reference>
<feature type="compositionally biased region" description="Basic and acidic residues" evidence="1">
    <location>
        <begin position="501"/>
        <end position="517"/>
    </location>
</feature>
<accession>X6M6V8</accession>
<dbReference type="Proteomes" id="UP000023152">
    <property type="component" value="Unassembled WGS sequence"/>
</dbReference>
<organism evidence="3 4">
    <name type="scientific">Reticulomyxa filosa</name>
    <dbReference type="NCBI Taxonomy" id="46433"/>
    <lineage>
        <taxon>Eukaryota</taxon>
        <taxon>Sar</taxon>
        <taxon>Rhizaria</taxon>
        <taxon>Retaria</taxon>
        <taxon>Foraminifera</taxon>
        <taxon>Monothalamids</taxon>
        <taxon>Reticulomyxidae</taxon>
        <taxon>Reticulomyxa</taxon>
    </lineage>
</organism>
<evidence type="ECO:0000256" key="1">
    <source>
        <dbReference type="SAM" id="MobiDB-lite"/>
    </source>
</evidence>
<feature type="domain" description="SWIRM" evidence="2">
    <location>
        <begin position="280"/>
        <end position="367"/>
    </location>
</feature>
<feature type="region of interest" description="Disordered" evidence="1">
    <location>
        <begin position="82"/>
        <end position="193"/>
    </location>
</feature>
<feature type="compositionally biased region" description="Basic and acidic residues" evidence="1">
    <location>
        <begin position="134"/>
        <end position="171"/>
    </location>
</feature>
<dbReference type="OrthoDB" id="118550at2759"/>
<dbReference type="SUPFAM" id="SSF46689">
    <property type="entry name" value="Homeodomain-like"/>
    <property type="match status" value="1"/>
</dbReference>
<feature type="region of interest" description="Disordered" evidence="1">
    <location>
        <begin position="494"/>
        <end position="517"/>
    </location>
</feature>
<feature type="compositionally biased region" description="Polar residues" evidence="1">
    <location>
        <begin position="172"/>
        <end position="182"/>
    </location>
</feature>
<feature type="compositionally biased region" description="Polar residues" evidence="1">
    <location>
        <begin position="106"/>
        <end position="116"/>
    </location>
</feature>
<proteinExistence type="predicted"/>
<dbReference type="InterPro" id="IPR009057">
    <property type="entry name" value="Homeodomain-like_sf"/>
</dbReference>
<dbReference type="InterPro" id="IPR036388">
    <property type="entry name" value="WH-like_DNA-bd_sf"/>
</dbReference>
<protein>
    <recommendedName>
        <fullName evidence="2">SWIRM domain-containing protein</fullName>
    </recommendedName>
</protein>
<feature type="region of interest" description="Disordered" evidence="1">
    <location>
        <begin position="1"/>
        <end position="44"/>
    </location>
</feature>
<evidence type="ECO:0000313" key="3">
    <source>
        <dbReference type="EMBL" id="ETO09654.1"/>
    </source>
</evidence>
<dbReference type="InterPro" id="IPR007526">
    <property type="entry name" value="SWIRM"/>
</dbReference>
<gene>
    <name evidence="3" type="ORF">RFI_27724</name>
</gene>
<dbReference type="PROSITE" id="PS50934">
    <property type="entry name" value="SWIRM"/>
    <property type="match status" value="1"/>
</dbReference>
<comment type="caution">
    <text evidence="3">The sequence shown here is derived from an EMBL/GenBank/DDBJ whole genome shotgun (WGS) entry which is preliminary data.</text>
</comment>
<feature type="compositionally biased region" description="Basic and acidic residues" evidence="1">
    <location>
        <begin position="34"/>
        <end position="43"/>
    </location>
</feature>
<name>X6M6V8_RETFI</name>
<evidence type="ECO:0000313" key="4">
    <source>
        <dbReference type="Proteomes" id="UP000023152"/>
    </source>
</evidence>
<evidence type="ECO:0000259" key="2">
    <source>
        <dbReference type="PROSITE" id="PS50934"/>
    </source>
</evidence>
<dbReference type="Pfam" id="PF04433">
    <property type="entry name" value="SWIRM"/>
    <property type="match status" value="1"/>
</dbReference>
<dbReference type="AlphaFoldDB" id="X6M6V8"/>
<dbReference type="Gene3D" id="1.10.10.10">
    <property type="entry name" value="Winged helix-like DNA-binding domain superfamily/Winged helix DNA-binding domain"/>
    <property type="match status" value="1"/>
</dbReference>